<evidence type="ECO:0000313" key="2">
    <source>
        <dbReference type="EMBL" id="KAA6398954.1"/>
    </source>
</evidence>
<keyword evidence="1" id="KW-0175">Coiled coil</keyword>
<gene>
    <name evidence="2" type="ORF">EZS28_005520</name>
</gene>
<feature type="coiled-coil region" evidence="1">
    <location>
        <begin position="339"/>
        <end position="369"/>
    </location>
</feature>
<organism evidence="2 3">
    <name type="scientific">Streblomastix strix</name>
    <dbReference type="NCBI Taxonomy" id="222440"/>
    <lineage>
        <taxon>Eukaryota</taxon>
        <taxon>Metamonada</taxon>
        <taxon>Preaxostyla</taxon>
        <taxon>Oxymonadida</taxon>
        <taxon>Streblomastigidae</taxon>
        <taxon>Streblomastix</taxon>
    </lineage>
</organism>
<reference evidence="2 3" key="1">
    <citation type="submission" date="2019-03" db="EMBL/GenBank/DDBJ databases">
        <title>Single cell metagenomics reveals metabolic interactions within the superorganism composed of flagellate Streblomastix strix and complex community of Bacteroidetes bacteria on its surface.</title>
        <authorList>
            <person name="Treitli S.C."/>
            <person name="Kolisko M."/>
            <person name="Husnik F."/>
            <person name="Keeling P."/>
            <person name="Hampl V."/>
        </authorList>
    </citation>
    <scope>NUCLEOTIDE SEQUENCE [LARGE SCALE GENOMIC DNA]</scope>
    <source>
        <strain evidence="2">ST1C</strain>
    </source>
</reference>
<accession>A0A5J4WV81</accession>
<evidence type="ECO:0000313" key="3">
    <source>
        <dbReference type="Proteomes" id="UP000324800"/>
    </source>
</evidence>
<dbReference type="EMBL" id="SNRW01000846">
    <property type="protein sequence ID" value="KAA6398954.1"/>
    <property type="molecule type" value="Genomic_DNA"/>
</dbReference>
<comment type="caution">
    <text evidence="2">The sequence shown here is derived from an EMBL/GenBank/DDBJ whole genome shotgun (WGS) entry which is preliminary data.</text>
</comment>
<protein>
    <submittedName>
        <fullName evidence="2">Uncharacterized protein</fullName>
    </submittedName>
</protein>
<dbReference type="Proteomes" id="UP000324800">
    <property type="component" value="Unassembled WGS sequence"/>
</dbReference>
<proteinExistence type="predicted"/>
<sequence length="468" mass="54114">MKRLEHCTGIHVSPDVRKCCELNQIPILLTQLASEESVVRLHALGKIVDQIGIVQMQLCRAEQFSELLDRLGLLLQNLLSKEAEFAFAIIELLSTQRFDMIADERNKLDLLFKQKQLGQLMKDAFLNEQTPAIIKESTAFSISEWEIIDDEDDQCFKQILDFLLEKLRNEEERLLIQPYDIENEIKRNKYGFRTLDAILDALCVYGIQNQFQEAVANRGGIDIGRRYLNHQSLRIQISSTFLFGIIGNQEIGAAYRLNNDCLSIMNDIISPPSVKVVTPPHLLHISPHNHISNLHSGWIDSAQMCVNCDLMPSSTPTHNSFDMEYQDDEILQQSLWTIYDLLKKINEFLNEEKEEKTQKKLENEEADVSVQCEECRQMVSFGRFILHMKTHDALVDIHYESDVVNEDINNVNEGESDNPKIAQKRVLEDFEEEGLFEITQSQIYQEKLNKMHAARAIYRVTLNNHKYK</sequence>
<evidence type="ECO:0000256" key="1">
    <source>
        <dbReference type="SAM" id="Coils"/>
    </source>
</evidence>
<dbReference type="AlphaFoldDB" id="A0A5J4WV81"/>
<name>A0A5J4WV81_9EUKA</name>